<dbReference type="GO" id="GO:0004749">
    <property type="term" value="F:ribose phosphate diphosphokinase activity"/>
    <property type="evidence" value="ECO:0007669"/>
    <property type="project" value="TreeGrafter"/>
</dbReference>
<dbReference type="VEuPathDB" id="FungiDB:AMAG_16219"/>
<dbReference type="SMART" id="SM01400">
    <property type="entry name" value="Pribosyltran_N"/>
    <property type="match status" value="1"/>
</dbReference>
<feature type="region of interest" description="Disordered" evidence="3">
    <location>
        <begin position="295"/>
        <end position="356"/>
    </location>
</feature>
<reference evidence="6" key="2">
    <citation type="submission" date="2009-11" db="EMBL/GenBank/DDBJ databases">
        <title>The Genome Sequence of Allomyces macrogynus strain ATCC 38327.</title>
        <authorList>
            <consortium name="The Broad Institute Genome Sequencing Platform"/>
            <person name="Russ C."/>
            <person name="Cuomo C."/>
            <person name="Shea T."/>
            <person name="Young S.K."/>
            <person name="Zeng Q."/>
            <person name="Koehrsen M."/>
            <person name="Haas B."/>
            <person name="Borodovsky M."/>
            <person name="Guigo R."/>
            <person name="Alvarado L."/>
            <person name="Berlin A."/>
            <person name="Borenstein D."/>
            <person name="Chen Z."/>
            <person name="Engels R."/>
            <person name="Freedman E."/>
            <person name="Gellesch M."/>
            <person name="Goldberg J."/>
            <person name="Griggs A."/>
            <person name="Gujja S."/>
            <person name="Heiman D."/>
            <person name="Hepburn T."/>
            <person name="Howarth C."/>
            <person name="Jen D."/>
            <person name="Larson L."/>
            <person name="Lewis B."/>
            <person name="Mehta T."/>
            <person name="Park D."/>
            <person name="Pearson M."/>
            <person name="Roberts A."/>
            <person name="Saif S."/>
            <person name="Shenoy N."/>
            <person name="Sisk P."/>
            <person name="Stolte C."/>
            <person name="Sykes S."/>
            <person name="Walk T."/>
            <person name="White J."/>
            <person name="Yandava C."/>
            <person name="Burger G."/>
            <person name="Gray M.W."/>
            <person name="Holland P.W.H."/>
            <person name="King N."/>
            <person name="Lang F.B.F."/>
            <person name="Roger A.J."/>
            <person name="Ruiz-Trillo I."/>
            <person name="Lander E."/>
            <person name="Nusbaum C."/>
        </authorList>
    </citation>
    <scope>NUCLEOTIDE SEQUENCE [LARGE SCALE GENOMIC DNA]</scope>
    <source>
        <strain evidence="6">ATCC 38327</strain>
    </source>
</reference>
<dbReference type="Gene3D" id="3.40.50.2020">
    <property type="match status" value="1"/>
</dbReference>
<dbReference type="GO" id="GO:0005737">
    <property type="term" value="C:cytoplasm"/>
    <property type="evidence" value="ECO:0007669"/>
    <property type="project" value="TreeGrafter"/>
</dbReference>
<accession>A0A0L0TAT6</accession>
<dbReference type="Proteomes" id="UP000054350">
    <property type="component" value="Unassembled WGS sequence"/>
</dbReference>
<dbReference type="GO" id="GO:0000287">
    <property type="term" value="F:magnesium ion binding"/>
    <property type="evidence" value="ECO:0007669"/>
    <property type="project" value="InterPro"/>
</dbReference>
<keyword evidence="6" id="KW-1185">Reference proteome</keyword>
<evidence type="ECO:0000256" key="3">
    <source>
        <dbReference type="SAM" id="MobiDB-lite"/>
    </source>
</evidence>
<feature type="compositionally biased region" description="Low complexity" evidence="3">
    <location>
        <begin position="300"/>
        <end position="326"/>
    </location>
</feature>
<proteinExistence type="inferred from homology"/>
<dbReference type="EMBL" id="GG745373">
    <property type="protein sequence ID" value="KNE71664.1"/>
    <property type="molecule type" value="Genomic_DNA"/>
</dbReference>
<dbReference type="eggNOG" id="KOG1448">
    <property type="taxonomic scope" value="Eukaryota"/>
</dbReference>
<dbReference type="GO" id="GO:0005524">
    <property type="term" value="F:ATP binding"/>
    <property type="evidence" value="ECO:0007669"/>
    <property type="project" value="TreeGrafter"/>
</dbReference>
<evidence type="ECO:0000313" key="6">
    <source>
        <dbReference type="Proteomes" id="UP000054350"/>
    </source>
</evidence>
<keyword evidence="2" id="KW-0545">Nucleotide biosynthesis</keyword>
<dbReference type="Pfam" id="PF13793">
    <property type="entry name" value="Pribosyltran_N"/>
    <property type="match status" value="1"/>
</dbReference>
<dbReference type="GO" id="GO:0002189">
    <property type="term" value="C:ribose phosphate diphosphokinase complex"/>
    <property type="evidence" value="ECO:0007669"/>
    <property type="project" value="TreeGrafter"/>
</dbReference>
<organism evidence="5 6">
    <name type="scientific">Allomyces macrogynus (strain ATCC 38327)</name>
    <name type="common">Allomyces javanicus var. macrogynus</name>
    <dbReference type="NCBI Taxonomy" id="578462"/>
    <lineage>
        <taxon>Eukaryota</taxon>
        <taxon>Fungi</taxon>
        <taxon>Fungi incertae sedis</taxon>
        <taxon>Blastocladiomycota</taxon>
        <taxon>Blastocladiomycetes</taxon>
        <taxon>Blastocladiales</taxon>
        <taxon>Blastocladiaceae</taxon>
        <taxon>Allomyces</taxon>
    </lineage>
</organism>
<evidence type="ECO:0000256" key="2">
    <source>
        <dbReference type="ARBA" id="ARBA00022727"/>
    </source>
</evidence>
<dbReference type="FunFam" id="3.40.50.2020:FF:000014">
    <property type="entry name" value="Ribose-phosphate pyrophosphokinase 1"/>
    <property type="match status" value="1"/>
</dbReference>
<dbReference type="GO" id="GO:0006015">
    <property type="term" value="P:5-phosphoribose 1-diphosphate biosynthetic process"/>
    <property type="evidence" value="ECO:0007669"/>
    <property type="project" value="TreeGrafter"/>
</dbReference>
<sequence length="356" mass="37433">MKPKFVKKLLLNISRWKSVDQFGTPSPPASIKEVLDEPSSEISIEVVQPAHSVRSIELTASPSSSPTASTFAPAVAKVAEPAAVQHEPEPASLDPVGAGAGRLPVTPAPTQAPVLAPAKDATPEPQAAIFAPQPAQTAPRAGTRSSAPPAPADAVADSEKRLRPTRMRDLIILSGSSHPDLTAAICDRLGLRPGDVTRAKFSNNETRVEIQESVRGMDVFVVQSACGTVNDQLIELLILLAACKTASARRVTVVMPLFPYARQPETPYMRNGMPIARLSPDACAKLVEMQGGAPFPHPVSVPASRANSRAPSRAQSRAPSRAPSPALGMSVGSMDRGRAGGKVGPSTRCGTRNRRL</sequence>
<protein>
    <recommendedName>
        <fullName evidence="4">Ribose-phosphate pyrophosphokinase N-terminal domain-containing protein</fullName>
    </recommendedName>
</protein>
<evidence type="ECO:0000313" key="5">
    <source>
        <dbReference type="EMBL" id="KNE71664.1"/>
    </source>
</evidence>
<dbReference type="PANTHER" id="PTHR10210">
    <property type="entry name" value="RIBOSE-PHOSPHATE DIPHOSPHOKINASE FAMILY MEMBER"/>
    <property type="match status" value="1"/>
</dbReference>
<gene>
    <name evidence="5" type="ORF">AMAG_16219</name>
</gene>
<reference evidence="5 6" key="1">
    <citation type="submission" date="2009-11" db="EMBL/GenBank/DDBJ databases">
        <title>Annotation of Allomyces macrogynus ATCC 38327.</title>
        <authorList>
            <consortium name="The Broad Institute Genome Sequencing Platform"/>
            <person name="Russ C."/>
            <person name="Cuomo C."/>
            <person name="Burger G."/>
            <person name="Gray M.W."/>
            <person name="Holland P.W.H."/>
            <person name="King N."/>
            <person name="Lang F.B.F."/>
            <person name="Roger A.J."/>
            <person name="Ruiz-Trillo I."/>
            <person name="Young S.K."/>
            <person name="Zeng Q."/>
            <person name="Gargeya S."/>
            <person name="Fitzgerald M."/>
            <person name="Haas B."/>
            <person name="Abouelleil A."/>
            <person name="Alvarado L."/>
            <person name="Arachchi H.M."/>
            <person name="Berlin A."/>
            <person name="Chapman S.B."/>
            <person name="Gearin G."/>
            <person name="Goldberg J."/>
            <person name="Griggs A."/>
            <person name="Gujja S."/>
            <person name="Hansen M."/>
            <person name="Heiman D."/>
            <person name="Howarth C."/>
            <person name="Larimer J."/>
            <person name="Lui A."/>
            <person name="MacDonald P.J.P."/>
            <person name="McCowen C."/>
            <person name="Montmayeur A."/>
            <person name="Murphy C."/>
            <person name="Neiman D."/>
            <person name="Pearson M."/>
            <person name="Priest M."/>
            <person name="Roberts A."/>
            <person name="Saif S."/>
            <person name="Shea T."/>
            <person name="Sisk P."/>
            <person name="Stolte C."/>
            <person name="Sykes S."/>
            <person name="Wortman J."/>
            <person name="Nusbaum C."/>
            <person name="Birren B."/>
        </authorList>
    </citation>
    <scope>NUCLEOTIDE SEQUENCE [LARGE SCALE GENOMIC DNA]</scope>
    <source>
        <strain evidence="5 6">ATCC 38327</strain>
    </source>
</reference>
<feature type="domain" description="Ribose-phosphate pyrophosphokinase N-terminal" evidence="4">
    <location>
        <begin position="171"/>
        <end position="266"/>
    </location>
</feature>
<comment type="similarity">
    <text evidence="1">Belongs to the ribose-phosphate pyrophosphokinase family.</text>
</comment>
<evidence type="ECO:0000256" key="1">
    <source>
        <dbReference type="ARBA" id="ARBA00006478"/>
    </source>
</evidence>
<dbReference type="OrthoDB" id="413572at2759"/>
<dbReference type="GO" id="GO:0006164">
    <property type="term" value="P:purine nucleotide biosynthetic process"/>
    <property type="evidence" value="ECO:0007669"/>
    <property type="project" value="TreeGrafter"/>
</dbReference>
<feature type="compositionally biased region" description="Low complexity" evidence="3">
    <location>
        <begin position="123"/>
        <end position="139"/>
    </location>
</feature>
<name>A0A0L0TAT6_ALLM3</name>
<dbReference type="InterPro" id="IPR029057">
    <property type="entry name" value="PRTase-like"/>
</dbReference>
<dbReference type="InterPro" id="IPR005946">
    <property type="entry name" value="Rib-P_diPkinase"/>
</dbReference>
<feature type="region of interest" description="Disordered" evidence="3">
    <location>
        <begin position="80"/>
        <end position="160"/>
    </location>
</feature>
<dbReference type="SUPFAM" id="SSF53271">
    <property type="entry name" value="PRTase-like"/>
    <property type="match status" value="1"/>
</dbReference>
<dbReference type="InterPro" id="IPR029099">
    <property type="entry name" value="Pribosyltran_N"/>
</dbReference>
<dbReference type="AlphaFoldDB" id="A0A0L0TAT6"/>
<evidence type="ECO:0000259" key="4">
    <source>
        <dbReference type="Pfam" id="PF13793"/>
    </source>
</evidence>
<dbReference type="STRING" id="578462.A0A0L0TAT6"/>
<dbReference type="PANTHER" id="PTHR10210:SF36">
    <property type="entry name" value="RIBOSE-PHOSPHATE PYROPHOSPHOKINASE 5"/>
    <property type="match status" value="1"/>
</dbReference>